<keyword evidence="6 9" id="KW-0067">ATP-binding</keyword>
<evidence type="ECO:0000256" key="10">
    <source>
        <dbReference type="SAM" id="MobiDB-lite"/>
    </source>
</evidence>
<name>A0A017T8E8_9BACT</name>
<dbReference type="InterPro" id="IPR011545">
    <property type="entry name" value="DEAD/DEAH_box_helicase_dom"/>
</dbReference>
<dbReference type="PANTHER" id="PTHR47964">
    <property type="entry name" value="ATP-DEPENDENT DNA HELICASE HOMOLOG RECG, CHLOROPLASTIC"/>
    <property type="match status" value="1"/>
</dbReference>
<comment type="subcellular location">
    <subcellularLocation>
        <location evidence="9">Cytoplasm</location>
    </subcellularLocation>
</comment>
<dbReference type="SUPFAM" id="SSF52540">
    <property type="entry name" value="P-loop containing nucleoside triphosphate hydrolases"/>
    <property type="match status" value="4"/>
</dbReference>
<dbReference type="InterPro" id="IPR036101">
    <property type="entry name" value="CarD-like/TRCF_RID_sf"/>
</dbReference>
<evidence type="ECO:0000256" key="2">
    <source>
        <dbReference type="ARBA" id="ARBA00022741"/>
    </source>
</evidence>
<evidence type="ECO:0000256" key="6">
    <source>
        <dbReference type="ARBA" id="ARBA00022840"/>
    </source>
</evidence>
<dbReference type="SUPFAM" id="SSF141259">
    <property type="entry name" value="CarD-like"/>
    <property type="match status" value="1"/>
</dbReference>
<dbReference type="Pfam" id="PF03461">
    <property type="entry name" value="TRCF"/>
    <property type="match status" value="1"/>
</dbReference>
<comment type="function">
    <text evidence="9">Couples transcription and DNA repair by recognizing RNA polymerase (RNAP) stalled at DNA lesions. Mediates ATP-dependent release of RNAP and its truncated transcript from the DNA, and recruitment of nucleotide excision repair machinery to the damaged site.</text>
</comment>
<dbReference type="GO" id="GO:0000716">
    <property type="term" value="P:transcription-coupled nucleotide-excision repair, DNA damage recognition"/>
    <property type="evidence" value="ECO:0007669"/>
    <property type="project" value="UniProtKB-UniRule"/>
</dbReference>
<dbReference type="InterPro" id="IPR047112">
    <property type="entry name" value="RecG/Mfd"/>
</dbReference>
<accession>A0A017T8E8</accession>
<feature type="domain" description="Helicase C-terminal" evidence="12">
    <location>
        <begin position="910"/>
        <end position="1064"/>
    </location>
</feature>
<dbReference type="Gene3D" id="3.40.50.300">
    <property type="entry name" value="P-loop containing nucleotide triphosphate hydrolases"/>
    <property type="match status" value="2"/>
</dbReference>
<dbReference type="InterPro" id="IPR014001">
    <property type="entry name" value="Helicase_ATP-bd"/>
</dbReference>
<dbReference type="HAMAP" id="MF_00969">
    <property type="entry name" value="TRCF"/>
    <property type="match status" value="1"/>
</dbReference>
<dbReference type="PROSITE" id="PS51192">
    <property type="entry name" value="HELICASE_ATP_BIND_1"/>
    <property type="match status" value="1"/>
</dbReference>
<gene>
    <name evidence="9" type="primary">mfd</name>
    <name evidence="13" type="ORF">CAP_3912</name>
</gene>
<evidence type="ECO:0000256" key="3">
    <source>
        <dbReference type="ARBA" id="ARBA00022763"/>
    </source>
</evidence>
<evidence type="ECO:0000256" key="9">
    <source>
        <dbReference type="HAMAP-Rule" id="MF_00969"/>
    </source>
</evidence>
<dbReference type="InterPro" id="IPR003711">
    <property type="entry name" value="CarD-like/TRCF_RID"/>
</dbReference>
<dbReference type="Gene3D" id="2.40.10.170">
    <property type="match status" value="1"/>
</dbReference>
<dbReference type="CDD" id="cd17991">
    <property type="entry name" value="DEXHc_TRCF"/>
    <property type="match status" value="1"/>
</dbReference>
<dbReference type="PROSITE" id="PS51194">
    <property type="entry name" value="HELICASE_CTER"/>
    <property type="match status" value="1"/>
</dbReference>
<dbReference type="GO" id="GO:0003684">
    <property type="term" value="F:damaged DNA binding"/>
    <property type="evidence" value="ECO:0007669"/>
    <property type="project" value="InterPro"/>
</dbReference>
<dbReference type="EMBL" id="ASRX01000029">
    <property type="protein sequence ID" value="EYF04886.1"/>
    <property type="molecule type" value="Genomic_DNA"/>
</dbReference>
<evidence type="ECO:0000313" key="13">
    <source>
        <dbReference type="EMBL" id="EYF04886.1"/>
    </source>
</evidence>
<evidence type="ECO:0000256" key="7">
    <source>
        <dbReference type="ARBA" id="ARBA00023125"/>
    </source>
</evidence>
<protein>
    <recommendedName>
        <fullName evidence="9">Transcription-repair-coupling factor</fullName>
        <shortName evidence="9">TRCF</shortName>
        <ecNumber evidence="9">3.6.4.-</ecNumber>
    </recommendedName>
</protein>
<evidence type="ECO:0000256" key="1">
    <source>
        <dbReference type="ARBA" id="ARBA00022490"/>
    </source>
</evidence>
<dbReference type="AlphaFoldDB" id="A0A017T8E8"/>
<dbReference type="SMART" id="SM00487">
    <property type="entry name" value="DEXDc"/>
    <property type="match status" value="1"/>
</dbReference>
<dbReference type="InterPro" id="IPR041471">
    <property type="entry name" value="UvrB_inter"/>
</dbReference>
<keyword evidence="5" id="KW-0347">Helicase</keyword>
<keyword evidence="3 9" id="KW-0227">DNA damage</keyword>
<dbReference type="GO" id="GO:0005737">
    <property type="term" value="C:cytoplasm"/>
    <property type="evidence" value="ECO:0007669"/>
    <property type="project" value="UniProtKB-SubCell"/>
</dbReference>
<dbReference type="Pfam" id="PF02559">
    <property type="entry name" value="CarD_TRCF_RID"/>
    <property type="match status" value="1"/>
</dbReference>
<evidence type="ECO:0000256" key="5">
    <source>
        <dbReference type="ARBA" id="ARBA00022806"/>
    </source>
</evidence>
<sequence length="1260" mass="137840">MCYTPRAMSVDPEPRKRRTPQASLTVPLGELSGDLELPPDSAPPSSVERLPSLDLPVDRAVVTTRDLTVRVASAKPPELLHASGAAGAAAGLVVRRLVTAGRRRVVAVTHDVDAARALAADVSFLLGERDASDAEESGDGAGKVLLFVPNEASPYADVNPDRRGAEARLSTLFHLAMDLPWSVLVCPVTALSRKVLPREEVVDHAELVIAEQELDRGALIARLGASGYVRSPLVEDPGTFAVRGALLDVWAPGAPNPVRVEFYGDLIVSIKAFEPDHQRTVAEVKEVWLPPAREAILTPANVERAREQVRALCDAVDLPTLKARPLVDDVASGRTFFGSEGFLPAYVALSSFTDYLPTDVAVVLEDPPALTSALRDELGRAAADRNEKDREPHFPVSAFYDEEHRVAAWLGARVAIALHRTGVAGGAPGENSLERFEIAPEDTPSLATQDQSDLERAIKAARTSRGKHGALDPLVRRVSAWQEAGLKVIIAARAQTQVERLVTLLRHRDLPVKARLGAFDPALLDSASTEARDAALVVTGALARGVVAPAEGVALVTEEEIFGARAHRRAARAAASSTKPARAFLEDLRGLNVGDFVVHVEHGIGRYLGLVHKQVGALTIDLIAVEYGGGDKLYLPVYRLNQIQKFSGGEGTPKLDRLGGQSFAKTKARVEKQLRKMADELLRLYAERRAAHADPLPSADDEYQAFEATFPFDETADQARAILDVGADLEAPRPMDRLVCGDVGFGKTEVAIRAAFRAALAGKQVAVLCPTTVLAQQHYLTFKARMGSYPIEIRAMSRFQPKSEQDDTMRRLRDGTVDIVIGTHRLLSKDIHFKRLGLLIVDEEQRFGVTHKERIKALKTNVHVLTLTATPIPRTLQMAVSGLRDMSIISTPPMDRRAIRTIVTRFDESVIREAITREIERGGQVFYVYNRVEGLYERAARLAELMPAARICVAHGQMSEHALEQAMLDFVEGRYDVLCTTAIIESGLDIPRANTMVIDRADMFGLSQLYQLRGRVGRSRERAYCYLIVPPPNAMTDESRARIEALERHTELGSGFQIASLDLELRGGGDLLGAEQSGTVASVGFELFCQMLDEAVHELQGDPVIHEVDPELSFDADALLPEDYMSDVGVRLTLYKRFASASTIDDVQELATEMEDRFGAPPVEARRFVHLMRLKTELRKLRALGCEATSKGVTMHLREDTPLDPAKVMRLVQQKGSPYKLTPDMRLTRRSREGEMFASGLEATDRLMSELSGCLKDGAV</sequence>
<feature type="domain" description="Helicase ATP-binding" evidence="11">
    <location>
        <begin position="728"/>
        <end position="889"/>
    </location>
</feature>
<dbReference type="InterPro" id="IPR027417">
    <property type="entry name" value="P-loop_NTPase"/>
</dbReference>
<dbReference type="SMART" id="SM00982">
    <property type="entry name" value="TRCF"/>
    <property type="match status" value="1"/>
</dbReference>
<keyword evidence="1 9" id="KW-0963">Cytoplasm</keyword>
<dbReference type="InterPro" id="IPR004576">
    <property type="entry name" value="Mfd"/>
</dbReference>
<reference evidence="13 14" key="1">
    <citation type="submission" date="2013-05" db="EMBL/GenBank/DDBJ databases">
        <title>Genome assembly of Chondromyces apiculatus DSM 436.</title>
        <authorList>
            <person name="Sharma G."/>
            <person name="Khatri I."/>
            <person name="Kaur C."/>
            <person name="Mayilraj S."/>
            <person name="Subramanian S."/>
        </authorList>
    </citation>
    <scope>NUCLEOTIDE SEQUENCE [LARGE SCALE GENOMIC DNA]</scope>
    <source>
        <strain evidence="13 14">DSM 436</strain>
    </source>
</reference>
<proteinExistence type="inferred from homology"/>
<dbReference type="SUPFAM" id="SSF143517">
    <property type="entry name" value="TRCF domain-like"/>
    <property type="match status" value="1"/>
</dbReference>
<dbReference type="InterPro" id="IPR005118">
    <property type="entry name" value="TRCF_C"/>
</dbReference>
<evidence type="ECO:0000256" key="8">
    <source>
        <dbReference type="ARBA" id="ARBA00023204"/>
    </source>
</evidence>
<evidence type="ECO:0000259" key="12">
    <source>
        <dbReference type="PROSITE" id="PS51194"/>
    </source>
</evidence>
<dbReference type="Pfam" id="PF17757">
    <property type="entry name" value="UvrB_inter"/>
    <property type="match status" value="1"/>
</dbReference>
<feature type="region of interest" description="Disordered" evidence="10">
    <location>
        <begin position="1"/>
        <end position="50"/>
    </location>
</feature>
<dbReference type="GO" id="GO:0016787">
    <property type="term" value="F:hydrolase activity"/>
    <property type="evidence" value="ECO:0007669"/>
    <property type="project" value="UniProtKB-KW"/>
</dbReference>
<dbReference type="InterPro" id="IPR001650">
    <property type="entry name" value="Helicase_C-like"/>
</dbReference>
<dbReference type="Proteomes" id="UP000019678">
    <property type="component" value="Unassembled WGS sequence"/>
</dbReference>
<dbReference type="eggNOG" id="COG1197">
    <property type="taxonomic scope" value="Bacteria"/>
</dbReference>
<keyword evidence="8 9" id="KW-0234">DNA repair</keyword>
<dbReference type="Gene3D" id="3.30.2060.10">
    <property type="entry name" value="Penicillin-binding protein 1b domain"/>
    <property type="match status" value="1"/>
</dbReference>
<keyword evidence="4 9" id="KW-0378">Hydrolase</keyword>
<keyword evidence="7 9" id="KW-0238">DNA-binding</keyword>
<evidence type="ECO:0000256" key="4">
    <source>
        <dbReference type="ARBA" id="ARBA00022801"/>
    </source>
</evidence>
<dbReference type="GO" id="GO:0005524">
    <property type="term" value="F:ATP binding"/>
    <property type="evidence" value="ECO:0007669"/>
    <property type="project" value="UniProtKB-UniRule"/>
</dbReference>
<dbReference type="InterPro" id="IPR037235">
    <property type="entry name" value="TRCF-like_C_D7"/>
</dbReference>
<dbReference type="Gene3D" id="3.90.1150.50">
    <property type="entry name" value="Transcription-repair-coupling factor, D7 domain"/>
    <property type="match status" value="1"/>
</dbReference>
<keyword evidence="2 9" id="KW-0547">Nucleotide-binding</keyword>
<dbReference type="GO" id="GO:0003678">
    <property type="term" value="F:DNA helicase activity"/>
    <property type="evidence" value="ECO:0007669"/>
    <property type="project" value="TreeGrafter"/>
</dbReference>
<dbReference type="Gene3D" id="3.40.50.11180">
    <property type="match status" value="1"/>
</dbReference>
<dbReference type="SMART" id="SM01058">
    <property type="entry name" value="CarD_TRCF"/>
    <property type="match status" value="1"/>
</dbReference>
<keyword evidence="14" id="KW-1185">Reference proteome</keyword>
<dbReference type="STRING" id="1192034.CAP_3912"/>
<dbReference type="EC" id="3.6.4.-" evidence="9"/>
<dbReference type="Pfam" id="PF00271">
    <property type="entry name" value="Helicase_C"/>
    <property type="match status" value="1"/>
</dbReference>
<comment type="similarity">
    <text evidence="9">In the N-terminal section; belongs to the UvrB family.</text>
</comment>
<evidence type="ECO:0000313" key="14">
    <source>
        <dbReference type="Proteomes" id="UP000019678"/>
    </source>
</evidence>
<dbReference type="SMART" id="SM00490">
    <property type="entry name" value="HELICc"/>
    <property type="match status" value="1"/>
</dbReference>
<comment type="similarity">
    <text evidence="9">In the C-terminal section; belongs to the helicase family. RecG subfamily.</text>
</comment>
<dbReference type="GO" id="GO:0006355">
    <property type="term" value="P:regulation of DNA-templated transcription"/>
    <property type="evidence" value="ECO:0007669"/>
    <property type="project" value="UniProtKB-UniRule"/>
</dbReference>
<dbReference type="NCBIfam" id="TIGR00580">
    <property type="entry name" value="mfd"/>
    <property type="match status" value="1"/>
</dbReference>
<comment type="caution">
    <text evidence="13">The sequence shown here is derived from an EMBL/GenBank/DDBJ whole genome shotgun (WGS) entry which is preliminary data.</text>
</comment>
<evidence type="ECO:0000259" key="11">
    <source>
        <dbReference type="PROSITE" id="PS51192"/>
    </source>
</evidence>
<dbReference type="Pfam" id="PF00270">
    <property type="entry name" value="DEAD"/>
    <property type="match status" value="1"/>
</dbReference>
<organism evidence="13 14">
    <name type="scientific">Chondromyces apiculatus DSM 436</name>
    <dbReference type="NCBI Taxonomy" id="1192034"/>
    <lineage>
        <taxon>Bacteria</taxon>
        <taxon>Pseudomonadati</taxon>
        <taxon>Myxococcota</taxon>
        <taxon>Polyangia</taxon>
        <taxon>Polyangiales</taxon>
        <taxon>Polyangiaceae</taxon>
        <taxon>Chondromyces</taxon>
    </lineage>
</organism>
<dbReference type="PANTHER" id="PTHR47964:SF1">
    <property type="entry name" value="ATP-DEPENDENT DNA HELICASE HOMOLOG RECG, CHLOROPLASTIC"/>
    <property type="match status" value="1"/>
</dbReference>